<protein>
    <submittedName>
        <fullName evidence="3">Pilus assembly protein PilN</fullName>
    </submittedName>
</protein>
<dbReference type="Pfam" id="PF05137">
    <property type="entry name" value="PilN"/>
    <property type="match status" value="1"/>
</dbReference>
<dbReference type="PANTHER" id="PTHR40278:SF2">
    <property type="entry name" value="TYPE IV PILUS INNER MEMBRANE COMPONENT PILN"/>
    <property type="match status" value="1"/>
</dbReference>
<dbReference type="GO" id="GO:0043683">
    <property type="term" value="P:type IV pilus assembly"/>
    <property type="evidence" value="ECO:0007669"/>
    <property type="project" value="TreeGrafter"/>
</dbReference>
<keyword evidence="2" id="KW-0472">Membrane</keyword>
<dbReference type="InterPro" id="IPR052534">
    <property type="entry name" value="Extracell_DNA_Util/SecSys_Comp"/>
</dbReference>
<keyword evidence="1" id="KW-0175">Coiled coil</keyword>
<keyword evidence="2" id="KW-0812">Transmembrane</keyword>
<keyword evidence="2" id="KW-1133">Transmembrane helix</keyword>
<accession>A0A0F4XGR2</accession>
<organism evidence="3 4">
    <name type="scientific">Pseudomonas kilonensis</name>
    <dbReference type="NCBI Taxonomy" id="132476"/>
    <lineage>
        <taxon>Bacteria</taxon>
        <taxon>Pseudomonadati</taxon>
        <taxon>Pseudomonadota</taxon>
        <taxon>Gammaproteobacteria</taxon>
        <taxon>Pseudomonadales</taxon>
        <taxon>Pseudomonadaceae</taxon>
        <taxon>Pseudomonas</taxon>
    </lineage>
</organism>
<evidence type="ECO:0000313" key="4">
    <source>
        <dbReference type="Proteomes" id="UP000033662"/>
    </source>
</evidence>
<proteinExistence type="predicted"/>
<dbReference type="AlphaFoldDB" id="A0A0F4XGR2"/>
<evidence type="ECO:0000256" key="1">
    <source>
        <dbReference type="SAM" id="Coils"/>
    </source>
</evidence>
<comment type="caution">
    <text evidence="3">The sequence shown here is derived from an EMBL/GenBank/DDBJ whole genome shotgun (WGS) entry which is preliminary data.</text>
</comment>
<sequence>MARINLLPWREELREERRKRFLLALVGALVGAVGVVLVAVRYIDSAIDQQVARNSHLSGQIAVLDERIKQISELKARRQQLLERMRIIQDLQGNRPVSGRIFDQLVRTLPDGVYFTEVRMEERTLSIKGAAESNNRVSDLMRNLDSSDLFDTPSLTEVKATTAGQLDQANVFQLTVRQTRPADAEDAQ</sequence>
<reference evidence="3 4" key="1">
    <citation type="submission" date="2015-03" db="EMBL/GenBank/DDBJ databases">
        <title>Pseudomonas fluorescens 1855-344 Genome sequencing and assembly.</title>
        <authorList>
            <person name="Eng W.W.H."/>
            <person name="Gan H.M."/>
            <person name="Savka M.A."/>
        </authorList>
    </citation>
    <scope>NUCLEOTIDE SEQUENCE [LARGE SCALE GENOMIC DNA]</scope>
    <source>
        <strain evidence="3 4">1855-344</strain>
    </source>
</reference>
<dbReference type="OrthoDB" id="5296173at2"/>
<dbReference type="InterPro" id="IPR007813">
    <property type="entry name" value="PilN"/>
</dbReference>
<evidence type="ECO:0000256" key="2">
    <source>
        <dbReference type="SAM" id="Phobius"/>
    </source>
</evidence>
<name>A0A0F4XGR2_9PSED</name>
<dbReference type="GO" id="GO:0043107">
    <property type="term" value="P:type IV pilus-dependent motility"/>
    <property type="evidence" value="ECO:0007669"/>
    <property type="project" value="TreeGrafter"/>
</dbReference>
<feature type="coiled-coil region" evidence="1">
    <location>
        <begin position="64"/>
        <end position="91"/>
    </location>
</feature>
<evidence type="ECO:0000313" key="3">
    <source>
        <dbReference type="EMBL" id="KKA05217.1"/>
    </source>
</evidence>
<dbReference type="EMBL" id="JZXC01000029">
    <property type="protein sequence ID" value="KKA05217.1"/>
    <property type="molecule type" value="Genomic_DNA"/>
</dbReference>
<gene>
    <name evidence="3" type="ORF">VP02_23915</name>
</gene>
<dbReference type="Proteomes" id="UP000033662">
    <property type="component" value="Unassembled WGS sequence"/>
</dbReference>
<feature type="transmembrane region" description="Helical" evidence="2">
    <location>
        <begin position="21"/>
        <end position="43"/>
    </location>
</feature>
<dbReference type="PANTHER" id="PTHR40278">
    <property type="entry name" value="DNA UTILIZATION PROTEIN HOFN"/>
    <property type="match status" value="1"/>
</dbReference>
<dbReference type="PATRIC" id="fig|132476.4.peg.3477"/>